<dbReference type="PROSITE" id="PS50293">
    <property type="entry name" value="TPR_REGION"/>
    <property type="match status" value="1"/>
</dbReference>
<comment type="caution">
    <text evidence="4">The sequence shown here is derived from an EMBL/GenBank/DDBJ whole genome shotgun (WGS) entry which is preliminary data.</text>
</comment>
<dbReference type="PANTHER" id="PTHR43283">
    <property type="entry name" value="BETA-LACTAMASE-RELATED"/>
    <property type="match status" value="1"/>
</dbReference>
<dbReference type="InterPro" id="IPR011990">
    <property type="entry name" value="TPR-like_helical_dom_sf"/>
</dbReference>
<feature type="domain" description="Beta-lactamase-related" evidence="3">
    <location>
        <begin position="26"/>
        <end position="350"/>
    </location>
</feature>
<sequence length="482" mass="53888">MKKLTLTSIFALLTLMIYGQKQAADVEAIIRREMADKHIPGLQVAVVQNGTIVLNKSLGLANVQDSIPVDNRSVFAINSCTKVFTGVAIMQLVEAGKLKLSDPVSKHLDSLPAQWPEVTIRQMLTHTSGFPDLLKLLDPITGGVGSLKNEEGVWKKLKTLPMEFKPGEKFSYNQTNGYLLGKLIDKYSGMPFAENFKKEQFQPLSMNSTIFGDSRDLIPHFAPTYFYRKALDGKQLAAPTLVNNYYEFPYFRRTASGLNSSAEDMASWIIALEKGKLLKKKSTLDTMWSPAAFNNGDPTPWALGWGMNKFRKKHRAVGMSGGGRAAFLVYPEDRLAVIVLTNLGGSYPEDFLEEIAGVYNKEILKADPVTLLKTTLKEIGYDKAIAFAEKERKTNPLFTPKEFELNEWAYRLLAKEQNREAANIFELITHLFPSSSNAFDSYGEALLKIGDKNNAIKMYKRSLELNPENKHGAEVLSKLLKN</sequence>
<dbReference type="SUPFAM" id="SSF56601">
    <property type="entry name" value="beta-lactamase/transpeptidase-like"/>
    <property type="match status" value="1"/>
</dbReference>
<dbReference type="EMBL" id="QGNY01000002">
    <property type="protein sequence ID" value="PWS32639.1"/>
    <property type="molecule type" value="Genomic_DNA"/>
</dbReference>
<feature type="signal peptide" evidence="2">
    <location>
        <begin position="1"/>
        <end position="23"/>
    </location>
</feature>
<dbReference type="Gene3D" id="3.40.710.10">
    <property type="entry name" value="DD-peptidase/beta-lactamase superfamily"/>
    <property type="match status" value="1"/>
</dbReference>
<keyword evidence="1" id="KW-0802">TPR repeat</keyword>
<dbReference type="InterPro" id="IPR001466">
    <property type="entry name" value="Beta-lactam-related"/>
</dbReference>
<reference evidence="5" key="1">
    <citation type="submission" date="2018-05" db="EMBL/GenBank/DDBJ databases">
        <title>Pedobacter paludis sp. nov., isolated from wetland soil.</title>
        <authorList>
            <person name="Zhang Y."/>
        </authorList>
    </citation>
    <scope>NUCLEOTIDE SEQUENCE [LARGE SCALE GENOMIC DNA]</scope>
    <source>
        <strain evidence="5">R-8</strain>
    </source>
</reference>
<keyword evidence="5" id="KW-1185">Reference proteome</keyword>
<dbReference type="PANTHER" id="PTHR43283:SF18">
    <property type="match status" value="1"/>
</dbReference>
<proteinExistence type="predicted"/>
<name>A0A317F449_9SPHI</name>
<evidence type="ECO:0000256" key="2">
    <source>
        <dbReference type="SAM" id="SignalP"/>
    </source>
</evidence>
<feature type="repeat" description="TPR" evidence="1">
    <location>
        <begin position="436"/>
        <end position="469"/>
    </location>
</feature>
<accession>A0A317F449</accession>
<keyword evidence="4" id="KW-0378">Hydrolase</keyword>
<dbReference type="AlphaFoldDB" id="A0A317F449"/>
<evidence type="ECO:0000256" key="1">
    <source>
        <dbReference type="PROSITE-ProRule" id="PRU00339"/>
    </source>
</evidence>
<evidence type="ECO:0000313" key="4">
    <source>
        <dbReference type="EMBL" id="PWS32639.1"/>
    </source>
</evidence>
<dbReference type="SUPFAM" id="SSF48452">
    <property type="entry name" value="TPR-like"/>
    <property type="match status" value="1"/>
</dbReference>
<keyword evidence="2" id="KW-0732">Signal</keyword>
<organism evidence="4 5">
    <name type="scientific">Pedobacter paludis</name>
    <dbReference type="NCBI Taxonomy" id="2203212"/>
    <lineage>
        <taxon>Bacteria</taxon>
        <taxon>Pseudomonadati</taxon>
        <taxon>Bacteroidota</taxon>
        <taxon>Sphingobacteriia</taxon>
        <taxon>Sphingobacteriales</taxon>
        <taxon>Sphingobacteriaceae</taxon>
        <taxon>Pedobacter</taxon>
    </lineage>
</organism>
<dbReference type="InterPro" id="IPR012338">
    <property type="entry name" value="Beta-lactam/transpept-like"/>
</dbReference>
<dbReference type="Pfam" id="PF00144">
    <property type="entry name" value="Beta-lactamase"/>
    <property type="match status" value="1"/>
</dbReference>
<dbReference type="GO" id="GO:0016787">
    <property type="term" value="F:hydrolase activity"/>
    <property type="evidence" value="ECO:0007669"/>
    <property type="project" value="UniProtKB-KW"/>
</dbReference>
<feature type="chain" id="PRO_5016380878" evidence="2">
    <location>
        <begin position="24"/>
        <end position="482"/>
    </location>
</feature>
<evidence type="ECO:0000313" key="5">
    <source>
        <dbReference type="Proteomes" id="UP000245391"/>
    </source>
</evidence>
<dbReference type="InterPro" id="IPR050789">
    <property type="entry name" value="Diverse_Enzym_Activities"/>
</dbReference>
<dbReference type="PROSITE" id="PS50005">
    <property type="entry name" value="TPR"/>
    <property type="match status" value="1"/>
</dbReference>
<evidence type="ECO:0000259" key="3">
    <source>
        <dbReference type="Pfam" id="PF00144"/>
    </source>
</evidence>
<dbReference type="Gene3D" id="1.25.40.10">
    <property type="entry name" value="Tetratricopeptide repeat domain"/>
    <property type="match status" value="1"/>
</dbReference>
<dbReference type="RefSeq" id="WP_109928811.1">
    <property type="nucleotide sequence ID" value="NZ_QGNY01000002.1"/>
</dbReference>
<dbReference type="OrthoDB" id="9793489at2"/>
<dbReference type="Proteomes" id="UP000245391">
    <property type="component" value="Unassembled WGS sequence"/>
</dbReference>
<dbReference type="InterPro" id="IPR019734">
    <property type="entry name" value="TPR_rpt"/>
</dbReference>
<protein>
    <submittedName>
        <fullName evidence="4">Serine hydrolase</fullName>
    </submittedName>
</protein>
<gene>
    <name evidence="4" type="ORF">DF947_06080</name>
</gene>